<reference evidence="1" key="1">
    <citation type="journal article" date="2020" name="Stud. Mycol.">
        <title>101 Dothideomycetes genomes: a test case for predicting lifestyles and emergence of pathogens.</title>
        <authorList>
            <person name="Haridas S."/>
            <person name="Albert R."/>
            <person name="Binder M."/>
            <person name="Bloem J."/>
            <person name="Labutti K."/>
            <person name="Salamov A."/>
            <person name="Andreopoulos B."/>
            <person name="Baker S."/>
            <person name="Barry K."/>
            <person name="Bills G."/>
            <person name="Bluhm B."/>
            <person name="Cannon C."/>
            <person name="Castanera R."/>
            <person name="Culley D."/>
            <person name="Daum C."/>
            <person name="Ezra D."/>
            <person name="Gonzalez J."/>
            <person name="Henrissat B."/>
            <person name="Kuo A."/>
            <person name="Liang C."/>
            <person name="Lipzen A."/>
            <person name="Lutzoni F."/>
            <person name="Magnuson J."/>
            <person name="Mondo S."/>
            <person name="Nolan M."/>
            <person name="Ohm R."/>
            <person name="Pangilinan J."/>
            <person name="Park H.-J."/>
            <person name="Ramirez L."/>
            <person name="Alfaro M."/>
            <person name="Sun H."/>
            <person name="Tritt A."/>
            <person name="Yoshinaga Y."/>
            <person name="Zwiers L.-H."/>
            <person name="Turgeon B."/>
            <person name="Goodwin S."/>
            <person name="Spatafora J."/>
            <person name="Crous P."/>
            <person name="Grigoriev I."/>
        </authorList>
    </citation>
    <scope>NUCLEOTIDE SEQUENCE</scope>
    <source>
        <strain evidence="1">CBS 130266</strain>
    </source>
</reference>
<organism evidence="1 2">
    <name type="scientific">Tothia fuscella</name>
    <dbReference type="NCBI Taxonomy" id="1048955"/>
    <lineage>
        <taxon>Eukaryota</taxon>
        <taxon>Fungi</taxon>
        <taxon>Dikarya</taxon>
        <taxon>Ascomycota</taxon>
        <taxon>Pezizomycotina</taxon>
        <taxon>Dothideomycetes</taxon>
        <taxon>Pleosporomycetidae</taxon>
        <taxon>Venturiales</taxon>
        <taxon>Cylindrosympodiaceae</taxon>
        <taxon>Tothia</taxon>
    </lineage>
</organism>
<comment type="caution">
    <text evidence="1">The sequence shown here is derived from an EMBL/GenBank/DDBJ whole genome shotgun (WGS) entry which is preliminary data.</text>
</comment>
<accession>A0A9P4TXX6</accession>
<evidence type="ECO:0000313" key="1">
    <source>
        <dbReference type="EMBL" id="KAF2429308.1"/>
    </source>
</evidence>
<dbReference type="Proteomes" id="UP000800235">
    <property type="component" value="Unassembled WGS sequence"/>
</dbReference>
<evidence type="ECO:0000313" key="2">
    <source>
        <dbReference type="Proteomes" id="UP000800235"/>
    </source>
</evidence>
<protein>
    <submittedName>
        <fullName evidence="1">Uncharacterized protein</fullName>
    </submittedName>
</protein>
<proteinExistence type="predicted"/>
<name>A0A9P4TXX6_9PEZI</name>
<gene>
    <name evidence="1" type="ORF">EJ08DRAFT_298916</name>
</gene>
<sequence>MLKLTTFPHCRDTTTQALNSLALPTFIFAYCNSTIPQLITLPRTERSLIMEQHIVSRIPNELLHDILKNAVSFQEWGVSFTSWRGGLPPFALMASLSLTCTRFRTSLLPFLYHTIYLDIGPPSHEISPRLFRRTLKAMPDHRKHCKHLFLNLSCRDPQDQDIQLLDDIVGWLPQVVYFRAAGPTGGLEEPSVDPLMIKAMQSMPRVSKLDFTDSVQIPLLLHICNEDTTPNLRFLRLQDCVFLEGDNLPAFRLSAAMRGKARFASL</sequence>
<keyword evidence="2" id="KW-1185">Reference proteome</keyword>
<dbReference type="AlphaFoldDB" id="A0A9P4TXX6"/>
<dbReference type="EMBL" id="MU007048">
    <property type="protein sequence ID" value="KAF2429308.1"/>
    <property type="molecule type" value="Genomic_DNA"/>
</dbReference>